<keyword evidence="4" id="KW-1185">Reference proteome</keyword>
<keyword evidence="1" id="KW-0812">Transmembrane</keyword>
<organism evidence="3 4">
    <name type="scientific">Corynebacterium tuberculostearicum</name>
    <dbReference type="NCBI Taxonomy" id="38304"/>
    <lineage>
        <taxon>Bacteria</taxon>
        <taxon>Bacillati</taxon>
        <taxon>Actinomycetota</taxon>
        <taxon>Actinomycetes</taxon>
        <taxon>Mycobacteriales</taxon>
        <taxon>Corynebacteriaceae</taxon>
        <taxon>Corynebacterium</taxon>
    </lineage>
</organism>
<dbReference type="EMBL" id="JAEHFL010000005">
    <property type="protein sequence ID" value="MBK3427795.1"/>
    <property type="molecule type" value="Genomic_DNA"/>
</dbReference>
<evidence type="ECO:0000256" key="2">
    <source>
        <dbReference type="SAM" id="SignalP"/>
    </source>
</evidence>
<name>A0A8I1HUE4_9CORY</name>
<dbReference type="Proteomes" id="UP000603369">
    <property type="component" value="Unassembled WGS sequence"/>
</dbReference>
<protein>
    <recommendedName>
        <fullName evidence="5">Secreted protein</fullName>
    </recommendedName>
</protein>
<accession>A0A8I1HUE4</accession>
<keyword evidence="2" id="KW-0732">Signal</keyword>
<keyword evidence="1" id="KW-0472">Membrane</keyword>
<dbReference type="RefSeq" id="WP_200435615.1">
    <property type="nucleotide sequence ID" value="NZ_JAEHFL010000005.1"/>
</dbReference>
<feature type="chain" id="PRO_5034394827" description="Secreted protein" evidence="2">
    <location>
        <begin position="24"/>
        <end position="420"/>
    </location>
</feature>
<keyword evidence="1" id="KW-1133">Transmembrane helix</keyword>
<reference evidence="3 4" key="1">
    <citation type="submission" date="2020-12" db="EMBL/GenBank/DDBJ databases">
        <title>Draft genome sequence of the commensal strain Corynebacterium tuberculostearicum MFP09/CIP 102622 isolated from human skin.</title>
        <authorList>
            <person name="Boukerb A.M."/>
            <person name="Janvier X."/>
            <person name="Feuilloley M.G.J."/>
            <person name="Groboillot A."/>
        </authorList>
    </citation>
    <scope>NUCLEOTIDE SEQUENCE [LARGE SCALE GENOMIC DNA]</scope>
    <source>
        <strain evidence="3 4">CIP 102622</strain>
    </source>
</reference>
<proteinExistence type="predicted"/>
<evidence type="ECO:0000256" key="1">
    <source>
        <dbReference type="SAM" id="Phobius"/>
    </source>
</evidence>
<evidence type="ECO:0008006" key="5">
    <source>
        <dbReference type="Google" id="ProtNLM"/>
    </source>
</evidence>
<gene>
    <name evidence="3" type="ORF">JDP02_04590</name>
</gene>
<evidence type="ECO:0000313" key="3">
    <source>
        <dbReference type="EMBL" id="MBK3427795.1"/>
    </source>
</evidence>
<feature type="signal peptide" evidence="2">
    <location>
        <begin position="1"/>
        <end position="23"/>
    </location>
</feature>
<dbReference type="AlphaFoldDB" id="A0A8I1HUE4"/>
<comment type="caution">
    <text evidence="3">The sequence shown here is derived from an EMBL/GenBank/DDBJ whole genome shotgun (WGS) entry which is preliminary data.</text>
</comment>
<sequence>MRWVPCAAAVGLLAVASAPAAIAEEKPAVEFLDHAQILSTSDEEAIKSQAQSMHLPDSVHEVLYATYPNSGEEFSRTLFHDLEREHPQFISGSGLQKNVLVIAVGFEPNSMAVHCGTEVCQDIKIYDEGRVDGILDQMRSALADDDYTIGMILATRAAADTTVRRQYTQDMPTWSVFIAATMVLVVLGAVGLITYLFIRRARVRKRFDYIKGARDGAEELIKRTEARIDALHSPLAGDYLKVQWRSLVNQYTDARPTLKALEDIQDYSLHAASIKEAYKALKQINTAAAQIDSLENFCAGDTAVRAGEVQWLLGDAQAALSRQPDNASLREMTQRVSKLSQDLSRDDFDFAFARLLEDYHPLVGALPERLYPQRDRKTPPLLGTPEWRPGMGTHYMPYRFAGFWVANNNVSSQLPDPYRF</sequence>
<evidence type="ECO:0000313" key="4">
    <source>
        <dbReference type="Proteomes" id="UP000603369"/>
    </source>
</evidence>
<feature type="transmembrane region" description="Helical" evidence="1">
    <location>
        <begin position="174"/>
        <end position="198"/>
    </location>
</feature>